<sequence>MLSYSRETVRFFQDMVILFIHDLYTTNIGKNDGTTGYRRTQVRNCTMLLRLRVSLAVDGVRPRFGLCSCRAAPPVSVSRIGEYLRECIACFYVCFARVEERIENREKARGVVGCDGEAAGGCKAKTYRYFDDCSLISCPLCLVL</sequence>
<dbReference type="HOGENOM" id="CLU_1796612_0_0_1"/>
<evidence type="ECO:0000313" key="1">
    <source>
        <dbReference type="EMBL" id="KDR71850.1"/>
    </source>
</evidence>
<organism evidence="1 2">
    <name type="scientific">Galerina marginata (strain CBS 339.88)</name>
    <dbReference type="NCBI Taxonomy" id="685588"/>
    <lineage>
        <taxon>Eukaryota</taxon>
        <taxon>Fungi</taxon>
        <taxon>Dikarya</taxon>
        <taxon>Basidiomycota</taxon>
        <taxon>Agaricomycotina</taxon>
        <taxon>Agaricomycetes</taxon>
        <taxon>Agaricomycetidae</taxon>
        <taxon>Agaricales</taxon>
        <taxon>Agaricineae</taxon>
        <taxon>Strophariaceae</taxon>
        <taxon>Galerina</taxon>
    </lineage>
</organism>
<accession>A0A067SLN3</accession>
<reference evidence="2" key="1">
    <citation type="journal article" date="2014" name="Proc. Natl. Acad. Sci. U.S.A.">
        <title>Extensive sampling of basidiomycete genomes demonstrates inadequacy of the white-rot/brown-rot paradigm for wood decay fungi.</title>
        <authorList>
            <person name="Riley R."/>
            <person name="Salamov A.A."/>
            <person name="Brown D.W."/>
            <person name="Nagy L.G."/>
            <person name="Floudas D."/>
            <person name="Held B.W."/>
            <person name="Levasseur A."/>
            <person name="Lombard V."/>
            <person name="Morin E."/>
            <person name="Otillar R."/>
            <person name="Lindquist E.A."/>
            <person name="Sun H."/>
            <person name="LaButti K.M."/>
            <person name="Schmutz J."/>
            <person name="Jabbour D."/>
            <person name="Luo H."/>
            <person name="Baker S.E."/>
            <person name="Pisabarro A.G."/>
            <person name="Walton J.D."/>
            <person name="Blanchette R.A."/>
            <person name="Henrissat B."/>
            <person name="Martin F."/>
            <person name="Cullen D."/>
            <person name="Hibbett D.S."/>
            <person name="Grigoriev I.V."/>
        </authorList>
    </citation>
    <scope>NUCLEOTIDE SEQUENCE [LARGE SCALE GENOMIC DNA]</scope>
    <source>
        <strain evidence="2">CBS 339.88</strain>
    </source>
</reference>
<protein>
    <submittedName>
        <fullName evidence="1">Uncharacterized protein</fullName>
    </submittedName>
</protein>
<proteinExistence type="predicted"/>
<dbReference type="EMBL" id="KL142391">
    <property type="protein sequence ID" value="KDR71850.1"/>
    <property type="molecule type" value="Genomic_DNA"/>
</dbReference>
<dbReference type="AlphaFoldDB" id="A0A067SLN3"/>
<evidence type="ECO:0000313" key="2">
    <source>
        <dbReference type="Proteomes" id="UP000027222"/>
    </source>
</evidence>
<gene>
    <name evidence="1" type="ORF">GALMADRAFT_782550</name>
</gene>
<name>A0A067SLN3_GALM3</name>
<keyword evidence="2" id="KW-1185">Reference proteome</keyword>
<dbReference type="Proteomes" id="UP000027222">
    <property type="component" value="Unassembled WGS sequence"/>
</dbReference>